<sequence>MDEFMEKIDILRERAGVTYKEAKEALENTNGDVLDALIYLEENRTVWTEKINVAGTDVVEKLKEIIKMGNVNRIKIKKGNDLILDIPITAGAVGAVFMPYITALGAAVAFVAKCTIEIERPYKDKININEEVEDMVKMAEKKAKEYFNKENDAENINNS</sequence>
<dbReference type="Gene3D" id="1.10.8.10">
    <property type="entry name" value="DNA helicase RuvA subunit, C-terminal domain"/>
    <property type="match status" value="1"/>
</dbReference>
<dbReference type="CDD" id="cd14360">
    <property type="entry name" value="UBA_NAC_like_bac"/>
    <property type="match status" value="1"/>
</dbReference>
<dbReference type="Pfam" id="PF14242">
    <property type="entry name" value="DUF4342"/>
    <property type="match status" value="1"/>
</dbReference>
<proteinExistence type="predicted"/>
<keyword evidence="1" id="KW-1133">Transmembrane helix</keyword>
<name>A0AAE3HCJ0_9FIRM</name>
<accession>A0AAE3HCJ0</accession>
<dbReference type="InterPro" id="IPR009060">
    <property type="entry name" value="UBA-like_sf"/>
</dbReference>
<dbReference type="EMBL" id="JANKAS010000002">
    <property type="protein sequence ID" value="MCR1897867.1"/>
    <property type="molecule type" value="Genomic_DNA"/>
</dbReference>
<evidence type="ECO:0000313" key="4">
    <source>
        <dbReference type="Proteomes" id="UP001205748"/>
    </source>
</evidence>
<feature type="domain" description="DUF4342" evidence="2">
    <location>
        <begin position="46"/>
        <end position="120"/>
    </location>
</feature>
<evidence type="ECO:0000313" key="3">
    <source>
        <dbReference type="EMBL" id="MCR1897867.1"/>
    </source>
</evidence>
<gene>
    <name evidence="3" type="ORF">NSA47_02540</name>
</gene>
<keyword evidence="4" id="KW-1185">Reference proteome</keyword>
<keyword evidence="1" id="KW-0812">Transmembrane</keyword>
<comment type="caution">
    <text evidence="3">The sequence shown here is derived from an EMBL/GenBank/DDBJ whole genome shotgun (WGS) entry which is preliminary data.</text>
</comment>
<dbReference type="AlphaFoldDB" id="A0AAE3HCJ0"/>
<reference evidence="3" key="1">
    <citation type="submission" date="2022-07" db="EMBL/GenBank/DDBJ databases">
        <title>Enhanced cultured diversity of the mouse gut microbiota enables custom-made synthetic communities.</title>
        <authorList>
            <person name="Afrizal A."/>
        </authorList>
    </citation>
    <scope>NUCLEOTIDE SEQUENCE</scope>
    <source>
        <strain evidence="3">DSM 28593</strain>
    </source>
</reference>
<dbReference type="SUPFAM" id="SSF46934">
    <property type="entry name" value="UBA-like"/>
    <property type="match status" value="1"/>
</dbReference>
<feature type="transmembrane region" description="Helical" evidence="1">
    <location>
        <begin position="82"/>
        <end position="112"/>
    </location>
</feature>
<dbReference type="Proteomes" id="UP001205748">
    <property type="component" value="Unassembled WGS sequence"/>
</dbReference>
<organism evidence="3 4">
    <name type="scientific">Irregularibacter muris</name>
    <dbReference type="NCBI Taxonomy" id="1796619"/>
    <lineage>
        <taxon>Bacteria</taxon>
        <taxon>Bacillati</taxon>
        <taxon>Bacillota</taxon>
        <taxon>Clostridia</taxon>
        <taxon>Eubacteriales</taxon>
        <taxon>Eubacteriaceae</taxon>
        <taxon>Irregularibacter</taxon>
    </lineage>
</organism>
<protein>
    <submittedName>
        <fullName evidence="3">DUF4342 domain-containing protein</fullName>
    </submittedName>
</protein>
<evidence type="ECO:0000256" key="1">
    <source>
        <dbReference type="SAM" id="Phobius"/>
    </source>
</evidence>
<dbReference type="InterPro" id="IPR025642">
    <property type="entry name" value="DUF4342"/>
</dbReference>
<keyword evidence="1" id="KW-0472">Membrane</keyword>
<evidence type="ECO:0000259" key="2">
    <source>
        <dbReference type="Pfam" id="PF14242"/>
    </source>
</evidence>